<gene>
    <name evidence="1" type="ORF">T11_13284</name>
</gene>
<evidence type="ECO:0000313" key="2">
    <source>
        <dbReference type="Proteomes" id="UP000055024"/>
    </source>
</evidence>
<comment type="caution">
    <text evidence="1">The sequence shown here is derived from an EMBL/GenBank/DDBJ whole genome shotgun (WGS) entry which is preliminary data.</text>
</comment>
<dbReference type="OrthoDB" id="10056930at2759"/>
<evidence type="ECO:0000313" key="1">
    <source>
        <dbReference type="EMBL" id="KRY62468.1"/>
    </source>
</evidence>
<proteinExistence type="predicted"/>
<accession>A0A0V1DLY3</accession>
<sequence>MYSDTVKPMCIADVPLPDEHVCILGVLTQGGLMTLRHMQMLYESDCEPLAEGL</sequence>
<feature type="non-terminal residue" evidence="1">
    <location>
        <position position="53"/>
    </location>
</feature>
<dbReference type="AlphaFoldDB" id="A0A0V1DLY3"/>
<reference evidence="1 2" key="1">
    <citation type="submission" date="2015-01" db="EMBL/GenBank/DDBJ databases">
        <title>Evolution of Trichinella species and genotypes.</title>
        <authorList>
            <person name="Korhonen P.K."/>
            <person name="Edoardo P."/>
            <person name="Giuseppe L.R."/>
            <person name="Gasser R.B."/>
        </authorList>
    </citation>
    <scope>NUCLEOTIDE SEQUENCE [LARGE SCALE GENOMIC DNA]</scope>
    <source>
        <strain evidence="1">ISS1029</strain>
    </source>
</reference>
<keyword evidence="2" id="KW-1185">Reference proteome</keyword>
<name>A0A0V1DLY3_9BILA</name>
<dbReference type="EMBL" id="JYDP01009648">
    <property type="protein sequence ID" value="KRY62468.1"/>
    <property type="molecule type" value="Genomic_DNA"/>
</dbReference>
<organism evidence="1 2">
    <name type="scientific">Trichinella zimbabwensis</name>
    <dbReference type="NCBI Taxonomy" id="268475"/>
    <lineage>
        <taxon>Eukaryota</taxon>
        <taxon>Metazoa</taxon>
        <taxon>Ecdysozoa</taxon>
        <taxon>Nematoda</taxon>
        <taxon>Enoplea</taxon>
        <taxon>Dorylaimia</taxon>
        <taxon>Trichinellida</taxon>
        <taxon>Trichinellidae</taxon>
        <taxon>Trichinella</taxon>
    </lineage>
</organism>
<dbReference type="Proteomes" id="UP000055024">
    <property type="component" value="Unassembled WGS sequence"/>
</dbReference>
<protein>
    <submittedName>
        <fullName evidence="1">Uncharacterized protein</fullName>
    </submittedName>
</protein>